<dbReference type="Gene3D" id="3.40.50.150">
    <property type="entry name" value="Vaccinia Virus protein VP39"/>
    <property type="match status" value="1"/>
</dbReference>
<dbReference type="Pfam" id="PF13649">
    <property type="entry name" value="Methyltransf_25"/>
    <property type="match status" value="1"/>
</dbReference>
<dbReference type="InterPro" id="IPR029063">
    <property type="entry name" value="SAM-dependent_MTases_sf"/>
</dbReference>
<dbReference type="OrthoDB" id="8385759at2"/>
<dbReference type="STRING" id="35752.SAMN05421541_107219"/>
<dbReference type="SUPFAM" id="SSF53335">
    <property type="entry name" value="S-adenosyl-L-methionine-dependent methyltransferases"/>
    <property type="match status" value="1"/>
</dbReference>
<accession>A0A1I2GWK0</accession>
<dbReference type="GO" id="GO:0032259">
    <property type="term" value="P:methylation"/>
    <property type="evidence" value="ECO:0007669"/>
    <property type="project" value="UniProtKB-KW"/>
</dbReference>
<feature type="domain" description="Methyltransferase" evidence="1">
    <location>
        <begin position="59"/>
        <end position="148"/>
    </location>
</feature>
<keyword evidence="2" id="KW-0489">Methyltransferase</keyword>
<protein>
    <submittedName>
        <fullName evidence="2">Methyltransferase domain-containing protein</fullName>
    </submittedName>
</protein>
<dbReference type="CDD" id="cd02440">
    <property type="entry name" value="AdoMet_MTases"/>
    <property type="match status" value="1"/>
</dbReference>
<keyword evidence="2" id="KW-0808">Transferase</keyword>
<dbReference type="EMBL" id="FONV01000007">
    <property type="protein sequence ID" value="SFF21459.1"/>
    <property type="molecule type" value="Genomic_DNA"/>
</dbReference>
<dbReference type="InterPro" id="IPR041698">
    <property type="entry name" value="Methyltransf_25"/>
</dbReference>
<name>A0A1I2GWK0_9ACTN</name>
<proteinExistence type="predicted"/>
<evidence type="ECO:0000313" key="3">
    <source>
        <dbReference type="Proteomes" id="UP000199645"/>
    </source>
</evidence>
<evidence type="ECO:0000259" key="1">
    <source>
        <dbReference type="Pfam" id="PF13649"/>
    </source>
</evidence>
<gene>
    <name evidence="2" type="ORF">SAMN05421541_107219</name>
</gene>
<organism evidence="2 3">
    <name type="scientific">Actinoplanes philippinensis</name>
    <dbReference type="NCBI Taxonomy" id="35752"/>
    <lineage>
        <taxon>Bacteria</taxon>
        <taxon>Bacillati</taxon>
        <taxon>Actinomycetota</taxon>
        <taxon>Actinomycetes</taxon>
        <taxon>Micromonosporales</taxon>
        <taxon>Micromonosporaceae</taxon>
        <taxon>Actinoplanes</taxon>
    </lineage>
</organism>
<dbReference type="RefSeq" id="WP_093616176.1">
    <property type="nucleotide sequence ID" value="NZ_BOMT01000043.1"/>
</dbReference>
<keyword evidence="3" id="KW-1185">Reference proteome</keyword>
<evidence type="ECO:0000313" key="2">
    <source>
        <dbReference type="EMBL" id="SFF21459.1"/>
    </source>
</evidence>
<reference evidence="2 3" key="1">
    <citation type="submission" date="2016-10" db="EMBL/GenBank/DDBJ databases">
        <authorList>
            <person name="de Groot N.N."/>
        </authorList>
    </citation>
    <scope>NUCLEOTIDE SEQUENCE [LARGE SCALE GENOMIC DNA]</scope>
    <source>
        <strain evidence="2 3">DSM 43019</strain>
    </source>
</reference>
<sequence>MDTTTRSNRDAWEAASEKHVREYPELLAEAAAGTSLTPLERDLLRDVLRDAPDVVHWQSGHGADDIGLLQAGARSVIGLDYSAVAAGAAQRRATELGADCRYVVAALPGAPLASGCADLVYTGKGALIWMPDLNEWAADITRLLRPDGHLFLYEEHPAAPLWTWDADEPRIRPDRSYFAPSHVNDSFPAGGAVQWQRTLAEVVTAVITAGLQLLHLAEHPAPFWRMGGVDAAAWHGRLPNAFTLLARRP</sequence>
<dbReference type="GO" id="GO:0008168">
    <property type="term" value="F:methyltransferase activity"/>
    <property type="evidence" value="ECO:0007669"/>
    <property type="project" value="UniProtKB-KW"/>
</dbReference>
<dbReference type="AlphaFoldDB" id="A0A1I2GWK0"/>
<dbReference type="Proteomes" id="UP000199645">
    <property type="component" value="Unassembled WGS sequence"/>
</dbReference>